<dbReference type="Proteomes" id="UP000824782">
    <property type="component" value="Unassembled WGS sequence"/>
</dbReference>
<feature type="transmembrane region" description="Helical" evidence="11">
    <location>
        <begin position="48"/>
        <end position="68"/>
    </location>
</feature>
<evidence type="ECO:0000256" key="2">
    <source>
        <dbReference type="ARBA" id="ARBA00022475"/>
    </source>
</evidence>
<dbReference type="InterPro" id="IPR000355">
    <property type="entry name" value="Chemokine_rcpt"/>
</dbReference>
<evidence type="ECO:0000256" key="7">
    <source>
        <dbReference type="ARBA" id="ARBA00023170"/>
    </source>
</evidence>
<dbReference type="InterPro" id="IPR005382">
    <property type="entry name" value="Chemokine_CCR10"/>
</dbReference>
<protein>
    <recommendedName>
        <fullName evidence="12">G-protein coupled receptors family 1 profile domain-containing protein</fullName>
    </recommendedName>
</protein>
<comment type="caution">
    <text evidence="13">The sequence shown here is derived from an EMBL/GenBank/DDBJ whole genome shotgun (WGS) entry which is preliminary data.</text>
</comment>
<keyword evidence="14" id="KW-1185">Reference proteome</keyword>
<organism evidence="13 14">
    <name type="scientific">Engystomops pustulosus</name>
    <name type="common">Tungara frog</name>
    <name type="synonym">Physalaemus pustulosus</name>
    <dbReference type="NCBI Taxonomy" id="76066"/>
    <lineage>
        <taxon>Eukaryota</taxon>
        <taxon>Metazoa</taxon>
        <taxon>Chordata</taxon>
        <taxon>Craniata</taxon>
        <taxon>Vertebrata</taxon>
        <taxon>Euteleostomi</taxon>
        <taxon>Amphibia</taxon>
        <taxon>Batrachia</taxon>
        <taxon>Anura</taxon>
        <taxon>Neobatrachia</taxon>
        <taxon>Hyloidea</taxon>
        <taxon>Leptodactylidae</taxon>
        <taxon>Leiuperinae</taxon>
        <taxon>Engystomops</taxon>
    </lineage>
</organism>
<keyword evidence="7 10" id="KW-0675">Receptor</keyword>
<name>A0AAV7AWG4_ENGPU</name>
<gene>
    <name evidence="13" type="ORF">GDO81_013038</name>
</gene>
<sequence>MRPEPHEKYSEYTYQTTDFYVSTDYESFIPEICNVENIHEFAKVFQPIVQILVFLIGIFGNTLVLLTYSFAKRIKSMTDIYLINLALADLLLLLMLPFMFTSAVKEWIFGNEICKVVQGVYAINFFSGFLFLTCISVDRYIEIVLAVKALTVRQRLIRCSKWITLSLWLASLLLSLPELIYSQSKLHDGRYICKMIFPEKVTSQVKSISNFSQIFLGFVIPFIVMVFCYSIIIKTIQSSRCFRKHKAFKVIIFIVVVFVMLQLPYTLVIFLETTDILNNHQMPCDQRKIKDIAIIITSNLAFLRCCLNPIIYSFVGVNFRKDVVLLLKNCGCISTATYAQYCGSIRDSHASFTMGTNSFTF</sequence>
<dbReference type="PANTHER" id="PTHR10489">
    <property type="entry name" value="CELL ADHESION MOLECULE"/>
    <property type="match status" value="1"/>
</dbReference>
<dbReference type="AlphaFoldDB" id="A0AAV7AWG4"/>
<dbReference type="FunFam" id="1.20.1070.10:FF:000035">
    <property type="entry name" value="C-C chemokine receptor type 6"/>
    <property type="match status" value="1"/>
</dbReference>
<accession>A0AAV7AWG4</accession>
<evidence type="ECO:0000256" key="5">
    <source>
        <dbReference type="ARBA" id="ARBA00023040"/>
    </source>
</evidence>
<keyword evidence="3 10" id="KW-0812">Transmembrane</keyword>
<feature type="domain" description="G-protein coupled receptors family 1 profile" evidence="12">
    <location>
        <begin position="60"/>
        <end position="312"/>
    </location>
</feature>
<dbReference type="InterPro" id="IPR000276">
    <property type="entry name" value="GPCR_Rhodpsn"/>
</dbReference>
<evidence type="ECO:0000256" key="8">
    <source>
        <dbReference type="ARBA" id="ARBA00023180"/>
    </source>
</evidence>
<dbReference type="PRINTS" id="PR01557">
    <property type="entry name" value="CHEMOKINER10"/>
</dbReference>
<keyword evidence="2" id="KW-1003">Cell membrane</keyword>
<evidence type="ECO:0000256" key="11">
    <source>
        <dbReference type="SAM" id="Phobius"/>
    </source>
</evidence>
<dbReference type="GO" id="GO:0009897">
    <property type="term" value="C:external side of plasma membrane"/>
    <property type="evidence" value="ECO:0007669"/>
    <property type="project" value="TreeGrafter"/>
</dbReference>
<dbReference type="PRINTS" id="PR00237">
    <property type="entry name" value="GPCRRHODOPSN"/>
</dbReference>
<comment type="subcellular location">
    <subcellularLocation>
        <location evidence="1">Cell membrane</location>
        <topology evidence="1">Multi-pass membrane protein</topology>
    </subcellularLocation>
</comment>
<dbReference type="SUPFAM" id="SSF81321">
    <property type="entry name" value="Family A G protein-coupled receptor-like"/>
    <property type="match status" value="1"/>
</dbReference>
<evidence type="ECO:0000256" key="1">
    <source>
        <dbReference type="ARBA" id="ARBA00004651"/>
    </source>
</evidence>
<dbReference type="GO" id="GO:0016493">
    <property type="term" value="F:C-C chemokine receptor activity"/>
    <property type="evidence" value="ECO:0007669"/>
    <property type="project" value="InterPro"/>
</dbReference>
<evidence type="ECO:0000256" key="3">
    <source>
        <dbReference type="ARBA" id="ARBA00022692"/>
    </source>
</evidence>
<evidence type="ECO:0000256" key="10">
    <source>
        <dbReference type="RuleBase" id="RU000688"/>
    </source>
</evidence>
<comment type="similarity">
    <text evidence="10">Belongs to the G-protein coupled receptor 1 family.</text>
</comment>
<evidence type="ECO:0000313" key="14">
    <source>
        <dbReference type="Proteomes" id="UP000824782"/>
    </source>
</evidence>
<dbReference type="GO" id="GO:0006955">
    <property type="term" value="P:immune response"/>
    <property type="evidence" value="ECO:0007669"/>
    <property type="project" value="InterPro"/>
</dbReference>
<dbReference type="PANTHER" id="PTHR10489:SF735">
    <property type="entry name" value="C-C CHEMOKINE RECEPTOR TYPE 10"/>
    <property type="match status" value="1"/>
</dbReference>
<feature type="transmembrane region" description="Helical" evidence="11">
    <location>
        <begin position="248"/>
        <end position="271"/>
    </location>
</feature>
<dbReference type="GO" id="GO:0019722">
    <property type="term" value="P:calcium-mediated signaling"/>
    <property type="evidence" value="ECO:0007669"/>
    <property type="project" value="TreeGrafter"/>
</dbReference>
<evidence type="ECO:0000259" key="12">
    <source>
        <dbReference type="PROSITE" id="PS50262"/>
    </source>
</evidence>
<evidence type="ECO:0000313" key="13">
    <source>
        <dbReference type="EMBL" id="KAG8565939.1"/>
    </source>
</evidence>
<reference evidence="13" key="1">
    <citation type="thesis" date="2020" institute="ProQuest LLC" country="789 East Eisenhower Parkway, Ann Arbor, MI, USA">
        <title>Comparative Genomics and Chromosome Evolution.</title>
        <authorList>
            <person name="Mudd A.B."/>
        </authorList>
    </citation>
    <scope>NUCLEOTIDE SEQUENCE</scope>
    <source>
        <strain evidence="13">237g6f4</strain>
        <tissue evidence="13">Blood</tissue>
    </source>
</reference>
<proteinExistence type="inferred from homology"/>
<feature type="transmembrane region" description="Helical" evidence="11">
    <location>
        <begin position="214"/>
        <end position="236"/>
    </location>
</feature>
<dbReference type="PROSITE" id="PS00237">
    <property type="entry name" value="G_PROTEIN_RECEP_F1_1"/>
    <property type="match status" value="1"/>
</dbReference>
<dbReference type="PRINTS" id="PR00657">
    <property type="entry name" value="CCCHEMOKINER"/>
</dbReference>
<feature type="transmembrane region" description="Helical" evidence="11">
    <location>
        <begin position="120"/>
        <end position="141"/>
    </location>
</feature>
<dbReference type="Gene3D" id="1.20.1070.10">
    <property type="entry name" value="Rhodopsin 7-helix transmembrane proteins"/>
    <property type="match status" value="1"/>
</dbReference>
<evidence type="ECO:0000256" key="4">
    <source>
        <dbReference type="ARBA" id="ARBA00022989"/>
    </source>
</evidence>
<dbReference type="Pfam" id="PF00001">
    <property type="entry name" value="7tm_1"/>
    <property type="match status" value="1"/>
</dbReference>
<dbReference type="InterPro" id="IPR017452">
    <property type="entry name" value="GPCR_Rhodpsn_7TM"/>
</dbReference>
<evidence type="ECO:0000256" key="9">
    <source>
        <dbReference type="ARBA" id="ARBA00023224"/>
    </source>
</evidence>
<feature type="transmembrane region" description="Helical" evidence="11">
    <location>
        <begin position="80"/>
        <end position="100"/>
    </location>
</feature>
<dbReference type="InterPro" id="IPR050119">
    <property type="entry name" value="CCR1-9-like"/>
</dbReference>
<feature type="transmembrane region" description="Helical" evidence="11">
    <location>
        <begin position="162"/>
        <end position="181"/>
    </location>
</feature>
<keyword evidence="9 10" id="KW-0807">Transducer</keyword>
<evidence type="ECO:0000256" key="6">
    <source>
        <dbReference type="ARBA" id="ARBA00023136"/>
    </source>
</evidence>
<dbReference type="EMBL" id="WNYA01000006">
    <property type="protein sequence ID" value="KAG8565939.1"/>
    <property type="molecule type" value="Genomic_DNA"/>
</dbReference>
<dbReference type="PROSITE" id="PS50262">
    <property type="entry name" value="G_PROTEIN_RECEP_F1_2"/>
    <property type="match status" value="1"/>
</dbReference>
<keyword evidence="4 11" id="KW-1133">Transmembrane helix</keyword>
<dbReference type="GO" id="GO:0007204">
    <property type="term" value="P:positive regulation of cytosolic calcium ion concentration"/>
    <property type="evidence" value="ECO:0007669"/>
    <property type="project" value="TreeGrafter"/>
</dbReference>
<keyword evidence="5 10" id="KW-0297">G-protein coupled receptor</keyword>
<dbReference type="GO" id="GO:0060326">
    <property type="term" value="P:cell chemotaxis"/>
    <property type="evidence" value="ECO:0007669"/>
    <property type="project" value="TreeGrafter"/>
</dbReference>
<dbReference type="GO" id="GO:0019957">
    <property type="term" value="F:C-C chemokine binding"/>
    <property type="evidence" value="ECO:0007669"/>
    <property type="project" value="TreeGrafter"/>
</dbReference>
<keyword evidence="8" id="KW-0325">Glycoprotein</keyword>
<keyword evidence="6 11" id="KW-0472">Membrane</keyword>